<dbReference type="RefSeq" id="WP_015442272.1">
    <property type="nucleotide sequence ID" value="NC_020520.1"/>
</dbReference>
<evidence type="ECO:0000313" key="2">
    <source>
        <dbReference type="EMBL" id="BAN03025.1"/>
    </source>
</evidence>
<evidence type="ECO:0000259" key="1">
    <source>
        <dbReference type="Pfam" id="PF14229"/>
    </source>
</evidence>
<organism evidence="2 3">
    <name type="scientific">Ilumatobacter coccineus (strain NBRC 103263 / KCTC 29153 / YM16-304)</name>
    <dbReference type="NCBI Taxonomy" id="1313172"/>
    <lineage>
        <taxon>Bacteria</taxon>
        <taxon>Bacillati</taxon>
        <taxon>Actinomycetota</taxon>
        <taxon>Acidimicrobiia</taxon>
        <taxon>Acidimicrobiales</taxon>
        <taxon>Ilumatobacteraceae</taxon>
        <taxon>Ilumatobacter</taxon>
    </lineage>
</organism>
<dbReference type="InterPro" id="IPR043502">
    <property type="entry name" value="DNA/RNA_pol_sf"/>
</dbReference>
<evidence type="ECO:0000313" key="3">
    <source>
        <dbReference type="Proteomes" id="UP000011863"/>
    </source>
</evidence>
<dbReference type="EMBL" id="AP012057">
    <property type="protein sequence ID" value="BAN03025.1"/>
    <property type="molecule type" value="Genomic_DNA"/>
</dbReference>
<gene>
    <name evidence="2" type="ORF">YM304_27110</name>
</gene>
<name>A0A6C7ED23_ILUCY</name>
<protein>
    <recommendedName>
        <fullName evidence="1">DUF4332 domain-containing protein</fullName>
    </recommendedName>
</protein>
<dbReference type="InterPro" id="IPR025567">
    <property type="entry name" value="DUF4332"/>
</dbReference>
<keyword evidence="3" id="KW-1185">Reference proteome</keyword>
<dbReference type="OrthoDB" id="9794786at2"/>
<dbReference type="Gene3D" id="1.10.150.20">
    <property type="entry name" value="5' to 3' exonuclease, C-terminal subdomain"/>
    <property type="match status" value="2"/>
</dbReference>
<dbReference type="KEGG" id="aym:YM304_27110"/>
<dbReference type="Pfam" id="PF14229">
    <property type="entry name" value="DUF4332"/>
    <property type="match status" value="1"/>
</dbReference>
<sequence length="134" mass="14158">MAKIIDIEGIGPAYAKKLASAGVSTTGKLLKIAADASGRKDLAKHADVSTKQVLEWVNRADLMRISGVGTQYSDLLEAAGVDTVVELARRNAENLAAAMADVNAAKRLVRQVPSAAQVKGWVEQAAKLPRVISH</sequence>
<reference evidence="2 3" key="1">
    <citation type="journal article" date="2013" name="Int. J. Syst. Evol. Microbiol.">
        <title>Ilumatobacter nonamiense sp. nov. and Ilumatobacter coccineum sp. nov., isolated from seashore sand.</title>
        <authorList>
            <person name="Matsumoto A."/>
            <person name="Kasai H."/>
            <person name="Matsuo Y."/>
            <person name="Shizuri Y."/>
            <person name="Ichikawa N."/>
            <person name="Fujita N."/>
            <person name="Omura S."/>
            <person name="Takahashi Y."/>
        </authorList>
    </citation>
    <scope>NUCLEOTIDE SEQUENCE [LARGE SCALE GENOMIC DNA]</scope>
    <source>
        <strain evidence="3">NBRC 103263 / KCTC 29153 / YM16-304</strain>
    </source>
</reference>
<dbReference type="Proteomes" id="UP000011863">
    <property type="component" value="Chromosome"/>
</dbReference>
<dbReference type="SUPFAM" id="SSF56672">
    <property type="entry name" value="DNA/RNA polymerases"/>
    <property type="match status" value="1"/>
</dbReference>
<accession>A0A6C7ED23</accession>
<dbReference type="AlphaFoldDB" id="A0A6C7ED23"/>
<proteinExistence type="predicted"/>
<feature type="domain" description="DUF4332" evidence="1">
    <location>
        <begin position="8"/>
        <end position="128"/>
    </location>
</feature>